<feature type="transmembrane region" description="Helical" evidence="11">
    <location>
        <begin position="204"/>
        <end position="225"/>
    </location>
</feature>
<evidence type="ECO:0000256" key="9">
    <source>
        <dbReference type="ARBA" id="ARBA00023004"/>
    </source>
</evidence>
<dbReference type="GO" id="GO:0046872">
    <property type="term" value="F:metal ion binding"/>
    <property type="evidence" value="ECO:0007669"/>
    <property type="project" value="UniProtKB-KW"/>
</dbReference>
<keyword evidence="6" id="KW-0479">Metal-binding</keyword>
<dbReference type="GO" id="GO:0016491">
    <property type="term" value="F:oxidoreductase activity"/>
    <property type="evidence" value="ECO:0007669"/>
    <property type="project" value="InterPro"/>
</dbReference>
<dbReference type="PROSITE" id="PS50939">
    <property type="entry name" value="CYTOCHROME_B561"/>
    <property type="match status" value="1"/>
</dbReference>
<dbReference type="InterPro" id="IPR043205">
    <property type="entry name" value="CYB561/CYBRD1-like"/>
</dbReference>
<dbReference type="Pfam" id="PF03188">
    <property type="entry name" value="Cytochrom_B561"/>
    <property type="match status" value="1"/>
</dbReference>
<evidence type="ECO:0000256" key="11">
    <source>
        <dbReference type="SAM" id="Phobius"/>
    </source>
</evidence>
<feature type="transmembrane region" description="Helical" evidence="11">
    <location>
        <begin position="12"/>
        <end position="35"/>
    </location>
</feature>
<keyword evidence="3" id="KW-0813">Transport</keyword>
<evidence type="ECO:0000259" key="12">
    <source>
        <dbReference type="PROSITE" id="PS50939"/>
    </source>
</evidence>
<feature type="transmembrane region" description="Helical" evidence="11">
    <location>
        <begin position="128"/>
        <end position="149"/>
    </location>
</feature>
<evidence type="ECO:0000256" key="10">
    <source>
        <dbReference type="ARBA" id="ARBA00023136"/>
    </source>
</evidence>
<dbReference type="OrthoDB" id="907479at2759"/>
<dbReference type="GO" id="GO:0016020">
    <property type="term" value="C:membrane"/>
    <property type="evidence" value="ECO:0007669"/>
    <property type="project" value="UniProtKB-SubCell"/>
</dbReference>
<keyword evidence="9" id="KW-0408">Iron</keyword>
<evidence type="ECO:0000256" key="8">
    <source>
        <dbReference type="ARBA" id="ARBA00022989"/>
    </source>
</evidence>
<dbReference type="AlphaFoldDB" id="A0A2L2YHF5"/>
<protein>
    <submittedName>
        <fullName evidence="13">Cytochrome b561</fullName>
    </submittedName>
</protein>
<evidence type="ECO:0000256" key="2">
    <source>
        <dbReference type="ARBA" id="ARBA00004141"/>
    </source>
</evidence>
<organism evidence="13">
    <name type="scientific">Parasteatoda tepidariorum</name>
    <name type="common">Common house spider</name>
    <name type="synonym">Achaearanea tepidariorum</name>
    <dbReference type="NCBI Taxonomy" id="114398"/>
    <lineage>
        <taxon>Eukaryota</taxon>
        <taxon>Metazoa</taxon>
        <taxon>Ecdysozoa</taxon>
        <taxon>Arthropoda</taxon>
        <taxon>Chelicerata</taxon>
        <taxon>Arachnida</taxon>
        <taxon>Araneae</taxon>
        <taxon>Araneomorphae</taxon>
        <taxon>Entelegynae</taxon>
        <taxon>Araneoidea</taxon>
        <taxon>Theridiidae</taxon>
        <taxon>Parasteatoda</taxon>
    </lineage>
</organism>
<keyword evidence="8 11" id="KW-1133">Transmembrane helix</keyword>
<name>A0A2L2YHF5_PARTP</name>
<comment type="cofactor">
    <cofactor evidence="1">
        <name>heme b</name>
        <dbReference type="ChEBI" id="CHEBI:60344"/>
    </cofactor>
</comment>
<comment type="subcellular location">
    <subcellularLocation>
        <location evidence="2">Membrane</location>
        <topology evidence="2">Multi-pass membrane protein</topology>
    </subcellularLocation>
</comment>
<dbReference type="Gene3D" id="1.20.120.1770">
    <property type="match status" value="1"/>
</dbReference>
<evidence type="ECO:0000256" key="1">
    <source>
        <dbReference type="ARBA" id="ARBA00001970"/>
    </source>
</evidence>
<evidence type="ECO:0000256" key="5">
    <source>
        <dbReference type="ARBA" id="ARBA00022692"/>
    </source>
</evidence>
<evidence type="ECO:0000256" key="7">
    <source>
        <dbReference type="ARBA" id="ARBA00022982"/>
    </source>
</evidence>
<evidence type="ECO:0000256" key="6">
    <source>
        <dbReference type="ARBA" id="ARBA00022723"/>
    </source>
</evidence>
<keyword evidence="5 11" id="KW-0812">Transmembrane</keyword>
<dbReference type="EMBL" id="IAAA01020200">
    <property type="protein sequence ID" value="LAA07556.1"/>
    <property type="molecule type" value="mRNA"/>
</dbReference>
<feature type="transmembrane region" description="Helical" evidence="11">
    <location>
        <begin position="55"/>
        <end position="76"/>
    </location>
</feature>
<dbReference type="SMART" id="SM00665">
    <property type="entry name" value="B561"/>
    <property type="match status" value="1"/>
</dbReference>
<dbReference type="EMBL" id="IAAA01020202">
    <property type="protein sequence ID" value="LAA07563.1"/>
    <property type="molecule type" value="mRNA"/>
</dbReference>
<proteinExistence type="evidence at transcript level"/>
<reference evidence="13" key="1">
    <citation type="journal article" date="2016" name="Mol. Ecol. Resour.">
        <title>Evaluation of the impact of RNA preservation methods of spiders for de novo transcriptome assembly.</title>
        <authorList>
            <person name="Kono N."/>
            <person name="Nakamura H."/>
            <person name="Ito Y."/>
            <person name="Tomita M."/>
            <person name="Arakawa K."/>
        </authorList>
    </citation>
    <scope>NUCLEOTIDE SEQUENCE</scope>
    <source>
        <tissue evidence="13">Whole body</tissue>
    </source>
</reference>
<keyword evidence="4" id="KW-0349">Heme</keyword>
<accession>A0A2L2YHF5</accession>
<feature type="domain" description="Cytochrome b561" evidence="12">
    <location>
        <begin position="20"/>
        <end position="225"/>
    </location>
</feature>
<dbReference type="PANTHER" id="PTHR10106:SF0">
    <property type="entry name" value="LD36721P"/>
    <property type="match status" value="1"/>
</dbReference>
<feature type="transmembrane region" description="Helical" evidence="11">
    <location>
        <begin position="161"/>
        <end position="184"/>
    </location>
</feature>
<feature type="transmembrane region" description="Helical" evidence="11">
    <location>
        <begin position="88"/>
        <end position="108"/>
    </location>
</feature>
<keyword evidence="7" id="KW-0249">Electron transport</keyword>
<evidence type="ECO:0000313" key="13">
    <source>
        <dbReference type="EMBL" id="LAA07563.1"/>
    </source>
</evidence>
<dbReference type="FunFam" id="1.20.120.1770:FF:000001">
    <property type="entry name" value="Cytochrome b reductase 1"/>
    <property type="match status" value="1"/>
</dbReference>
<evidence type="ECO:0000256" key="3">
    <source>
        <dbReference type="ARBA" id="ARBA00022448"/>
    </source>
</evidence>
<keyword evidence="10 11" id="KW-0472">Membrane</keyword>
<dbReference type="PANTHER" id="PTHR10106">
    <property type="entry name" value="CYTOCHROME B561-RELATED"/>
    <property type="match status" value="1"/>
</dbReference>
<sequence length="247" mass="27905">MDSPIDENQNLGYFKVWLLITQLLGVVSIALVSSWCDQYLGGFAWQSNPQLQFNHHPFFMVLGFVFCYGNGLLVFRVFRYQRKQPVKLLHFGLHTVAFIFTIVSLKAVFDSHNLPAKPIPNLYSLHSWLGLTAVILFAMQYTFGFLAFLSPGLTKIWRTKYLPLHVFFGLSIFIMGVAASLIGIAEMLIYVSPGGYGSLPTTAVIGNLLGYCLILFAIFIGYLVVTPEFKRRLLPEEVQLQLEQNPN</sequence>
<evidence type="ECO:0000256" key="4">
    <source>
        <dbReference type="ARBA" id="ARBA00022617"/>
    </source>
</evidence>
<dbReference type="InterPro" id="IPR006593">
    <property type="entry name" value="Cyt_b561/ferric_Rdtase_TM"/>
</dbReference>